<dbReference type="RefSeq" id="WP_170862673.1">
    <property type="nucleotide sequence ID" value="NZ_FRCZ01000003.1"/>
</dbReference>
<feature type="transmembrane region" description="Helical" evidence="1">
    <location>
        <begin position="7"/>
        <end position="24"/>
    </location>
</feature>
<keyword evidence="3" id="KW-1185">Reference proteome</keyword>
<keyword evidence="1" id="KW-0812">Transmembrane</keyword>
<evidence type="ECO:0000313" key="2">
    <source>
        <dbReference type="EMBL" id="SHN10758.1"/>
    </source>
</evidence>
<evidence type="ECO:0000256" key="1">
    <source>
        <dbReference type="SAM" id="Phobius"/>
    </source>
</evidence>
<name>A0A1M7P2N4_9BACI</name>
<keyword evidence="1" id="KW-0472">Membrane</keyword>
<feature type="transmembrane region" description="Helical" evidence="1">
    <location>
        <begin position="30"/>
        <end position="47"/>
    </location>
</feature>
<accession>A0A1M7P2N4</accession>
<evidence type="ECO:0000313" key="3">
    <source>
        <dbReference type="Proteomes" id="UP000184184"/>
    </source>
</evidence>
<proteinExistence type="predicted"/>
<gene>
    <name evidence="2" type="ORF">SAMN05216179_1929</name>
</gene>
<protein>
    <submittedName>
        <fullName evidence="2">Uncharacterized protein</fullName>
    </submittedName>
</protein>
<sequence>MLSRATLLKCIFILSGLSVIVFGLLLEKGLTAFALFALSIIMAGFVMKPKQGDQK</sequence>
<organism evidence="2 3">
    <name type="scientific">Gracilibacillus kekensis</name>
    <dbReference type="NCBI Taxonomy" id="1027249"/>
    <lineage>
        <taxon>Bacteria</taxon>
        <taxon>Bacillati</taxon>
        <taxon>Bacillota</taxon>
        <taxon>Bacilli</taxon>
        <taxon>Bacillales</taxon>
        <taxon>Bacillaceae</taxon>
        <taxon>Gracilibacillus</taxon>
    </lineage>
</organism>
<dbReference type="Proteomes" id="UP000184184">
    <property type="component" value="Unassembled WGS sequence"/>
</dbReference>
<keyword evidence="1" id="KW-1133">Transmembrane helix</keyword>
<dbReference type="AlphaFoldDB" id="A0A1M7P2N4"/>
<reference evidence="2 3" key="1">
    <citation type="submission" date="2016-11" db="EMBL/GenBank/DDBJ databases">
        <authorList>
            <person name="Jaros S."/>
            <person name="Januszkiewicz K."/>
            <person name="Wedrychowicz H."/>
        </authorList>
    </citation>
    <scope>NUCLEOTIDE SEQUENCE [LARGE SCALE GENOMIC DNA]</scope>
    <source>
        <strain evidence="2 3">CGMCC 1.10681</strain>
    </source>
</reference>
<dbReference type="EMBL" id="FRCZ01000003">
    <property type="protein sequence ID" value="SHN10758.1"/>
    <property type="molecule type" value="Genomic_DNA"/>
</dbReference>